<accession>A0A167KWR1</accession>
<dbReference type="OrthoDB" id="3046222at2759"/>
<sequence length="195" mass="22453">QVLDHSTAQINGYIQAFTSFCLENALLEENMEAIKMKAESLIRGCAEHFRATITRLKKDSALIPSDKAATFIQMVEALFSAEDIIGFQSACSQIVKQFPKVEGWLSWWKQERHASMLFYAFRKMDPSLWKSLPATTNAEEAMHFRFYTAAGKKTHLAFLEGCQLLFHLATYFEKQYQAVQGKLYIILYRTLINIY</sequence>
<dbReference type="AlphaFoldDB" id="A0A167KWR1"/>
<gene>
    <name evidence="1" type="ORF">CALVIDRAFT_483458</name>
</gene>
<protein>
    <submittedName>
        <fullName evidence="1">Uncharacterized protein</fullName>
    </submittedName>
</protein>
<reference evidence="1 2" key="1">
    <citation type="journal article" date="2016" name="Mol. Biol. Evol.">
        <title>Comparative Genomics of Early-Diverging Mushroom-Forming Fungi Provides Insights into the Origins of Lignocellulose Decay Capabilities.</title>
        <authorList>
            <person name="Nagy L.G."/>
            <person name="Riley R."/>
            <person name="Tritt A."/>
            <person name="Adam C."/>
            <person name="Daum C."/>
            <person name="Floudas D."/>
            <person name="Sun H."/>
            <person name="Yadav J.S."/>
            <person name="Pangilinan J."/>
            <person name="Larsson K.H."/>
            <person name="Matsuura K."/>
            <person name="Barry K."/>
            <person name="Labutti K."/>
            <person name="Kuo R."/>
            <person name="Ohm R.A."/>
            <person name="Bhattacharya S.S."/>
            <person name="Shirouzu T."/>
            <person name="Yoshinaga Y."/>
            <person name="Martin F.M."/>
            <person name="Grigoriev I.V."/>
            <person name="Hibbett D.S."/>
        </authorList>
    </citation>
    <scope>NUCLEOTIDE SEQUENCE [LARGE SCALE GENOMIC DNA]</scope>
    <source>
        <strain evidence="1 2">TUFC12733</strain>
    </source>
</reference>
<evidence type="ECO:0000313" key="1">
    <source>
        <dbReference type="EMBL" id="KZO95096.1"/>
    </source>
</evidence>
<name>A0A167KWR1_CALVF</name>
<proteinExistence type="predicted"/>
<organism evidence="1 2">
    <name type="scientific">Calocera viscosa (strain TUFC12733)</name>
    <dbReference type="NCBI Taxonomy" id="1330018"/>
    <lineage>
        <taxon>Eukaryota</taxon>
        <taxon>Fungi</taxon>
        <taxon>Dikarya</taxon>
        <taxon>Basidiomycota</taxon>
        <taxon>Agaricomycotina</taxon>
        <taxon>Dacrymycetes</taxon>
        <taxon>Dacrymycetales</taxon>
        <taxon>Dacrymycetaceae</taxon>
        <taxon>Calocera</taxon>
    </lineage>
</organism>
<evidence type="ECO:0000313" key="2">
    <source>
        <dbReference type="Proteomes" id="UP000076738"/>
    </source>
</evidence>
<dbReference type="Proteomes" id="UP000076738">
    <property type="component" value="Unassembled WGS sequence"/>
</dbReference>
<feature type="non-terminal residue" evidence="1">
    <location>
        <position position="1"/>
    </location>
</feature>
<dbReference type="EMBL" id="KV417291">
    <property type="protein sequence ID" value="KZO95096.1"/>
    <property type="molecule type" value="Genomic_DNA"/>
</dbReference>
<dbReference type="STRING" id="1330018.A0A167KWR1"/>
<keyword evidence="2" id="KW-1185">Reference proteome</keyword>